<organism evidence="1 2">
    <name type="scientific">Cannabis sativa</name>
    <name type="common">Hemp</name>
    <name type="synonym">Marijuana</name>
    <dbReference type="NCBI Taxonomy" id="3483"/>
    <lineage>
        <taxon>Eukaryota</taxon>
        <taxon>Viridiplantae</taxon>
        <taxon>Streptophyta</taxon>
        <taxon>Embryophyta</taxon>
        <taxon>Tracheophyta</taxon>
        <taxon>Spermatophyta</taxon>
        <taxon>Magnoliopsida</taxon>
        <taxon>eudicotyledons</taxon>
        <taxon>Gunneridae</taxon>
        <taxon>Pentapetalae</taxon>
        <taxon>rosids</taxon>
        <taxon>fabids</taxon>
        <taxon>Rosales</taxon>
        <taxon>Cannabaceae</taxon>
        <taxon>Cannabis</taxon>
    </lineage>
</organism>
<evidence type="ECO:0000313" key="1">
    <source>
        <dbReference type="EnsemblPlants" id="cds.evm.model.06.1600"/>
    </source>
</evidence>
<dbReference type="EnsemblPlants" id="evm.model.06.1600">
    <property type="protein sequence ID" value="cds.evm.model.06.1600"/>
    <property type="gene ID" value="evm.TU.06.1600"/>
</dbReference>
<keyword evidence="2" id="KW-1185">Reference proteome</keyword>
<dbReference type="EMBL" id="UZAU01000615">
    <property type="status" value="NOT_ANNOTATED_CDS"/>
    <property type="molecule type" value="Genomic_DNA"/>
</dbReference>
<reference evidence="1" key="1">
    <citation type="submission" date="2018-11" db="EMBL/GenBank/DDBJ databases">
        <authorList>
            <person name="Grassa J C."/>
        </authorList>
    </citation>
    <scope>NUCLEOTIDE SEQUENCE [LARGE SCALE GENOMIC DNA]</scope>
</reference>
<proteinExistence type="predicted"/>
<protein>
    <submittedName>
        <fullName evidence="1">Uncharacterized protein</fullName>
    </submittedName>
</protein>
<accession>A0A803PV65</accession>
<sequence>MRCNNFSVPPELGYKDTLRAPAKTHVKKNPFDLSNSIPIEEYLSHGSNSNQGLQQTIDQFLSTGSNFMVPTIDQVSTTTPTELRTPPPGLNMAFSTLSPSPIMATSVITHTKKGKGIALSEAPHPPILVASRPLNRGTIIQEPSMAATMWGVLKHFEISPYW</sequence>
<name>A0A803PV65_CANSA</name>
<dbReference type="AlphaFoldDB" id="A0A803PV65"/>
<dbReference type="Gramene" id="evm.model.06.1600">
    <property type="protein sequence ID" value="cds.evm.model.06.1600"/>
    <property type="gene ID" value="evm.TU.06.1600"/>
</dbReference>
<reference evidence="1" key="2">
    <citation type="submission" date="2021-03" db="UniProtKB">
        <authorList>
            <consortium name="EnsemblPlants"/>
        </authorList>
    </citation>
    <scope>IDENTIFICATION</scope>
</reference>
<dbReference type="Proteomes" id="UP000596661">
    <property type="component" value="Chromosome 6"/>
</dbReference>
<evidence type="ECO:0000313" key="2">
    <source>
        <dbReference type="Proteomes" id="UP000596661"/>
    </source>
</evidence>